<dbReference type="InterPro" id="IPR005324">
    <property type="entry name" value="Ribosomal_uS5_C"/>
</dbReference>
<keyword evidence="13" id="KW-1185">Reference proteome</keyword>
<feature type="domain" description="S5 DRBM" evidence="11">
    <location>
        <begin position="64"/>
        <end position="127"/>
    </location>
</feature>
<evidence type="ECO:0000256" key="10">
    <source>
        <dbReference type="SAM" id="MobiDB-lite"/>
    </source>
</evidence>
<organism evidence="12 13">
    <name type="scientific">Nibricoccus aquaticus</name>
    <dbReference type="NCBI Taxonomy" id="2576891"/>
    <lineage>
        <taxon>Bacteria</taxon>
        <taxon>Pseudomonadati</taxon>
        <taxon>Verrucomicrobiota</taxon>
        <taxon>Opitutia</taxon>
        <taxon>Opitutales</taxon>
        <taxon>Opitutaceae</taxon>
        <taxon>Nibricoccus</taxon>
    </lineage>
</organism>
<reference evidence="12 13" key="1">
    <citation type="submission" date="2017-09" db="EMBL/GenBank/DDBJ databases">
        <title>Complete genome sequence of Verrucomicrobial strain HZ-65, isolated from freshwater.</title>
        <authorList>
            <person name="Choi A."/>
        </authorList>
    </citation>
    <scope>NUCLEOTIDE SEQUENCE [LARGE SCALE GENOMIC DNA]</scope>
    <source>
        <strain evidence="12 13">HZ-65</strain>
    </source>
</reference>
<dbReference type="InterPro" id="IPR020568">
    <property type="entry name" value="Ribosomal_Su5_D2-typ_SF"/>
</dbReference>
<dbReference type="HAMAP" id="MF_01307_B">
    <property type="entry name" value="Ribosomal_uS5_B"/>
    <property type="match status" value="1"/>
</dbReference>
<feature type="compositionally biased region" description="Basic and acidic residues" evidence="10">
    <location>
        <begin position="26"/>
        <end position="59"/>
    </location>
</feature>
<dbReference type="FunFam" id="3.30.160.20:FF:000001">
    <property type="entry name" value="30S ribosomal protein S5"/>
    <property type="match status" value="1"/>
</dbReference>
<dbReference type="InterPro" id="IPR000851">
    <property type="entry name" value="Ribosomal_uS5"/>
</dbReference>
<comment type="function">
    <text evidence="8">With S4 and S12 plays an important role in translational accuracy.</text>
</comment>
<evidence type="ECO:0000256" key="1">
    <source>
        <dbReference type="ARBA" id="ARBA00003093"/>
    </source>
</evidence>
<evidence type="ECO:0000256" key="5">
    <source>
        <dbReference type="ARBA" id="ARBA00022980"/>
    </source>
</evidence>
<accession>A0A290QDL2</accession>
<evidence type="ECO:0000256" key="7">
    <source>
        <dbReference type="ARBA" id="ARBA00035255"/>
    </source>
</evidence>
<dbReference type="RefSeq" id="WP_096055050.1">
    <property type="nucleotide sequence ID" value="NZ_CP023344.1"/>
</dbReference>
<dbReference type="Gene3D" id="3.30.160.20">
    <property type="match status" value="1"/>
</dbReference>
<comment type="domain">
    <text evidence="8">The N-terminal domain interacts with the head of the 30S subunit; the C-terminal domain interacts with the body and contacts protein S4. The interaction surface between S4 and S5 is involved in control of translational fidelity.</text>
</comment>
<name>A0A290QDL2_9BACT</name>
<dbReference type="InterPro" id="IPR005712">
    <property type="entry name" value="Ribosomal_uS5_bac-type"/>
</dbReference>
<dbReference type="FunFam" id="3.30.230.10:FF:000002">
    <property type="entry name" value="30S ribosomal protein S5"/>
    <property type="match status" value="1"/>
</dbReference>
<comment type="subunit">
    <text evidence="8">Part of the 30S ribosomal subunit. Contacts proteins S4 and S8.</text>
</comment>
<dbReference type="PROSITE" id="PS50881">
    <property type="entry name" value="S5_DSRBD"/>
    <property type="match status" value="1"/>
</dbReference>
<dbReference type="SUPFAM" id="SSF54768">
    <property type="entry name" value="dsRNA-binding domain-like"/>
    <property type="match status" value="1"/>
</dbReference>
<keyword evidence="4 8" id="KW-0694">RNA-binding</keyword>
<keyword evidence="6 8" id="KW-0687">Ribonucleoprotein</keyword>
<dbReference type="GO" id="GO:0006412">
    <property type="term" value="P:translation"/>
    <property type="evidence" value="ECO:0007669"/>
    <property type="project" value="UniProtKB-UniRule"/>
</dbReference>
<evidence type="ECO:0000259" key="11">
    <source>
        <dbReference type="PROSITE" id="PS50881"/>
    </source>
</evidence>
<sequence>MSSETTPPVPSSSPAPASTPAPGGGHNRDGQNRDNRGGQRRDGFNRGGPRRDRQPEAPKDGPQMVEKVVFINRCAKVVKGGRRFSFSALAVVGDQKGNVGIGYGKANEVPDAIKKGTANAHKRMVNVKLKGDTIPHDVFGEYDGGRVLLKPATSGTGLIAGGAVRAVLEAAGVKNVLTKSMGSSNHIAVVHATLNGLLQLRLAQEIKNARKASV</sequence>
<gene>
    <name evidence="8" type="primary">rpsE</name>
    <name evidence="12" type="ORF">CMV30_05330</name>
</gene>
<evidence type="ECO:0000256" key="2">
    <source>
        <dbReference type="ARBA" id="ARBA00008945"/>
    </source>
</evidence>
<dbReference type="GO" id="GO:0019843">
    <property type="term" value="F:rRNA binding"/>
    <property type="evidence" value="ECO:0007669"/>
    <property type="project" value="UniProtKB-UniRule"/>
</dbReference>
<dbReference type="Pfam" id="PF03719">
    <property type="entry name" value="Ribosomal_S5_C"/>
    <property type="match status" value="1"/>
</dbReference>
<dbReference type="Pfam" id="PF00333">
    <property type="entry name" value="Ribosomal_S5"/>
    <property type="match status" value="1"/>
</dbReference>
<dbReference type="Proteomes" id="UP000217265">
    <property type="component" value="Chromosome"/>
</dbReference>
<dbReference type="KEGG" id="vbh:CMV30_05330"/>
<keyword evidence="5 8" id="KW-0689">Ribosomal protein</keyword>
<dbReference type="NCBIfam" id="TIGR01021">
    <property type="entry name" value="rpsE_bact"/>
    <property type="match status" value="1"/>
</dbReference>
<dbReference type="PANTHER" id="PTHR48277">
    <property type="entry name" value="MITOCHONDRIAL RIBOSOMAL PROTEIN S5"/>
    <property type="match status" value="1"/>
</dbReference>
<dbReference type="GO" id="GO:0015935">
    <property type="term" value="C:small ribosomal subunit"/>
    <property type="evidence" value="ECO:0007669"/>
    <property type="project" value="InterPro"/>
</dbReference>
<feature type="region of interest" description="Disordered" evidence="10">
    <location>
        <begin position="1"/>
        <end position="64"/>
    </location>
</feature>
<dbReference type="InterPro" id="IPR018192">
    <property type="entry name" value="Ribosomal_uS5_N_CS"/>
</dbReference>
<proteinExistence type="inferred from homology"/>
<evidence type="ECO:0000256" key="8">
    <source>
        <dbReference type="HAMAP-Rule" id="MF_01307"/>
    </source>
</evidence>
<evidence type="ECO:0000256" key="4">
    <source>
        <dbReference type="ARBA" id="ARBA00022884"/>
    </source>
</evidence>
<evidence type="ECO:0000256" key="9">
    <source>
        <dbReference type="RuleBase" id="RU003823"/>
    </source>
</evidence>
<comment type="function">
    <text evidence="1 8">Located at the back of the 30S subunit body where it stabilizes the conformation of the head with respect to the body.</text>
</comment>
<dbReference type="GO" id="GO:0003735">
    <property type="term" value="F:structural constituent of ribosome"/>
    <property type="evidence" value="ECO:0007669"/>
    <property type="project" value="UniProtKB-UniRule"/>
</dbReference>
<feature type="compositionally biased region" description="Pro residues" evidence="10">
    <location>
        <begin position="7"/>
        <end position="19"/>
    </location>
</feature>
<dbReference type="InterPro" id="IPR013810">
    <property type="entry name" value="Ribosomal_uS5_N"/>
</dbReference>
<dbReference type="Gene3D" id="3.30.230.10">
    <property type="match status" value="1"/>
</dbReference>
<dbReference type="SUPFAM" id="SSF54211">
    <property type="entry name" value="Ribosomal protein S5 domain 2-like"/>
    <property type="match status" value="1"/>
</dbReference>
<dbReference type="EMBL" id="CP023344">
    <property type="protein sequence ID" value="ATC63418.1"/>
    <property type="molecule type" value="Genomic_DNA"/>
</dbReference>
<dbReference type="OrthoDB" id="9809045at2"/>
<evidence type="ECO:0000256" key="3">
    <source>
        <dbReference type="ARBA" id="ARBA00022730"/>
    </source>
</evidence>
<dbReference type="PROSITE" id="PS00585">
    <property type="entry name" value="RIBOSOMAL_S5"/>
    <property type="match status" value="1"/>
</dbReference>
<keyword evidence="3 8" id="KW-0699">rRNA-binding</keyword>
<dbReference type="GO" id="GO:0005737">
    <property type="term" value="C:cytoplasm"/>
    <property type="evidence" value="ECO:0007669"/>
    <property type="project" value="UniProtKB-ARBA"/>
</dbReference>
<dbReference type="PANTHER" id="PTHR48277:SF1">
    <property type="entry name" value="MITOCHONDRIAL RIBOSOMAL PROTEIN S5"/>
    <property type="match status" value="1"/>
</dbReference>
<dbReference type="InterPro" id="IPR014721">
    <property type="entry name" value="Ribsml_uS5_D2-typ_fold_subgr"/>
</dbReference>
<evidence type="ECO:0000313" key="13">
    <source>
        <dbReference type="Proteomes" id="UP000217265"/>
    </source>
</evidence>
<evidence type="ECO:0000313" key="12">
    <source>
        <dbReference type="EMBL" id="ATC63418.1"/>
    </source>
</evidence>
<comment type="similarity">
    <text evidence="2 8 9">Belongs to the universal ribosomal protein uS5 family.</text>
</comment>
<evidence type="ECO:0000256" key="6">
    <source>
        <dbReference type="ARBA" id="ARBA00023274"/>
    </source>
</evidence>
<protein>
    <recommendedName>
        <fullName evidence="7 8">Small ribosomal subunit protein uS5</fullName>
    </recommendedName>
</protein>
<dbReference type="GO" id="GO:0042254">
    <property type="term" value="P:ribosome biogenesis"/>
    <property type="evidence" value="ECO:0007669"/>
    <property type="project" value="UniProtKB-ARBA"/>
</dbReference>
<dbReference type="AlphaFoldDB" id="A0A290QDL2"/>